<feature type="region of interest" description="Disordered" evidence="3">
    <location>
        <begin position="231"/>
        <end position="332"/>
    </location>
</feature>
<evidence type="ECO:0000256" key="2">
    <source>
        <dbReference type="PROSITE-ProRule" id="PRU00192"/>
    </source>
</evidence>
<dbReference type="Gene3D" id="2.30.30.40">
    <property type="entry name" value="SH3 Domains"/>
    <property type="match status" value="1"/>
</dbReference>
<feature type="compositionally biased region" description="Low complexity" evidence="3">
    <location>
        <begin position="281"/>
        <end position="291"/>
    </location>
</feature>
<dbReference type="InterPro" id="IPR001452">
    <property type="entry name" value="SH3_domain"/>
</dbReference>
<feature type="compositionally biased region" description="Polar residues" evidence="3">
    <location>
        <begin position="487"/>
        <end position="496"/>
    </location>
</feature>
<gene>
    <name evidence="5" type="primary">EPS8</name>
    <name evidence="5" type="ORF">FJT64_008844</name>
</gene>
<dbReference type="SUPFAM" id="SSF50044">
    <property type="entry name" value="SH3-domain"/>
    <property type="match status" value="1"/>
</dbReference>
<dbReference type="PROSITE" id="PS50002">
    <property type="entry name" value="SH3"/>
    <property type="match status" value="1"/>
</dbReference>
<sequence length="750" mass="84322">MDQRYPRQGYWTHDPYYDDFESSRHSSRERDRAGSEAATDDVSSTSSEKYERDVSVLNHCFDDIEKFIARLQHAAQAARELEKRRKSHKTKKKDLGEGMLSMRARPPPRRDFVEILQKFKLSFNLLAKLKAHIHDPNAPELVHFLFTPLALIVDASRDSNHGANLPAEVVAPLLTRDAIDLLVNCLTSKESELWHSLGEAWCRPRDQWEGHLPVYNPVFLDGWAPDLRDDERERSRRASSAAASEAQRLRADKIRRAEHEAERRELAARDDRYPDDRYYDSDQPSLPSPSSHGGYRRPQRSSREERERTRTPSSERGALGARSDASVDSAGAGGFERQQRLWYDDLKMRGVRIVQVTYPRTANNDKELTLTRGEYLEVIDDSRKWWRARNSRGQTGHVPHTIITPVGADDSDPAASADWAKKEKSGKKEFEPYSPYTSDDEPATRQPPPPTPPPPPPPPPPPAAIFHEAPLAPPASSRPSRPRPRRQPQNEVSSASDFDEELRSVIGTWRTKKKIIIPKTPDASLYQNSTPAEVQEWLKIKGFSDRVRKALKDSKGEKLFRLEKPRLVKLFGKEEGGRLYSQITVQKKNNGFNTTRNDDMLMRLMEERREKINSNTDDAIGDLNRCIGGDSDSGDSSDEKTIKSSPPTVRRVSPSAAGRAGRASGSAPAPPQPGKSAANGHKPRKPAPQASSPPKQRQSLDSVFSRDSAGGESDAESVDSMESSSTLRANIEMQRHQLAMRANRAFLPAL</sequence>
<dbReference type="GO" id="GO:0016301">
    <property type="term" value="F:kinase activity"/>
    <property type="evidence" value="ECO:0007669"/>
    <property type="project" value="UniProtKB-KW"/>
</dbReference>
<evidence type="ECO:0000313" key="6">
    <source>
        <dbReference type="Proteomes" id="UP000440578"/>
    </source>
</evidence>
<dbReference type="GO" id="GO:0003779">
    <property type="term" value="F:actin binding"/>
    <property type="evidence" value="ECO:0007669"/>
    <property type="project" value="TreeGrafter"/>
</dbReference>
<feature type="compositionally biased region" description="Polar residues" evidence="3">
    <location>
        <begin position="689"/>
        <end position="702"/>
    </location>
</feature>
<dbReference type="AlphaFoldDB" id="A0A6A4VPA4"/>
<feature type="region of interest" description="Disordered" evidence="3">
    <location>
        <begin position="1"/>
        <end position="48"/>
    </location>
</feature>
<accession>A0A6A4VPA4</accession>
<feature type="compositionally biased region" description="Low complexity" evidence="3">
    <location>
        <begin position="644"/>
        <end position="667"/>
    </location>
</feature>
<evidence type="ECO:0000259" key="4">
    <source>
        <dbReference type="PROSITE" id="PS50002"/>
    </source>
</evidence>
<feature type="compositionally biased region" description="Pro residues" evidence="3">
    <location>
        <begin position="445"/>
        <end position="463"/>
    </location>
</feature>
<feature type="region of interest" description="Disordered" evidence="3">
    <location>
        <begin position="391"/>
        <end position="499"/>
    </location>
</feature>
<dbReference type="InterPro" id="IPR041418">
    <property type="entry name" value="SAM_3"/>
</dbReference>
<dbReference type="InterPro" id="IPR036028">
    <property type="entry name" value="SH3-like_dom_sf"/>
</dbReference>
<name>A0A6A4VPA4_AMPAM</name>
<keyword evidence="5" id="KW-0675">Receptor</keyword>
<keyword evidence="5" id="KW-0808">Transferase</keyword>
<dbReference type="PANTHER" id="PTHR12287">
    <property type="entry name" value="EPIDERMAL GROWTH FACTOR RECEPTOR KINASE SUBSTRATE EPS8-RELATED PROTEIN"/>
    <property type="match status" value="1"/>
</dbReference>
<feature type="compositionally biased region" description="Basic and acidic residues" evidence="3">
    <location>
        <begin position="21"/>
        <end position="34"/>
    </location>
</feature>
<dbReference type="Gene3D" id="1.10.150.50">
    <property type="entry name" value="Transcription Factor, Ets-1"/>
    <property type="match status" value="1"/>
</dbReference>
<dbReference type="SMART" id="SM00326">
    <property type="entry name" value="SH3"/>
    <property type="match status" value="1"/>
</dbReference>
<dbReference type="EMBL" id="VIIS01001757">
    <property type="protein sequence ID" value="KAF0293250.1"/>
    <property type="molecule type" value="Genomic_DNA"/>
</dbReference>
<dbReference type="Pfam" id="PF18016">
    <property type="entry name" value="SAM_3"/>
    <property type="match status" value="1"/>
</dbReference>
<reference evidence="5 6" key="1">
    <citation type="submission" date="2019-07" db="EMBL/GenBank/DDBJ databases">
        <title>Draft genome assembly of a fouling barnacle, Amphibalanus amphitrite (Darwin, 1854): The first reference genome for Thecostraca.</title>
        <authorList>
            <person name="Kim W."/>
        </authorList>
    </citation>
    <scope>NUCLEOTIDE SEQUENCE [LARGE SCALE GENOMIC DNA]</scope>
    <source>
        <strain evidence="5">SNU_AA5</strain>
        <tissue evidence="5">Soma without cirri and trophi</tissue>
    </source>
</reference>
<dbReference type="GO" id="GO:0035023">
    <property type="term" value="P:regulation of Rho protein signal transduction"/>
    <property type="evidence" value="ECO:0007669"/>
    <property type="project" value="TreeGrafter"/>
</dbReference>
<dbReference type="GO" id="GO:0007266">
    <property type="term" value="P:Rho protein signal transduction"/>
    <property type="evidence" value="ECO:0007669"/>
    <property type="project" value="TreeGrafter"/>
</dbReference>
<feature type="compositionally biased region" description="Basic and acidic residues" evidence="3">
    <location>
        <begin position="247"/>
        <end position="280"/>
    </location>
</feature>
<keyword evidence="6" id="KW-1185">Reference proteome</keyword>
<evidence type="ECO:0000313" key="5">
    <source>
        <dbReference type="EMBL" id="KAF0293250.1"/>
    </source>
</evidence>
<dbReference type="InterPro" id="IPR039801">
    <property type="entry name" value="EPS8-like"/>
</dbReference>
<feature type="compositionally biased region" description="Basic and acidic residues" evidence="3">
    <location>
        <begin position="419"/>
        <end position="431"/>
    </location>
</feature>
<dbReference type="InterPro" id="IPR035462">
    <property type="entry name" value="Eps8_SH3"/>
</dbReference>
<keyword evidence="1 2" id="KW-0728">SH3 domain</keyword>
<dbReference type="GO" id="GO:0005886">
    <property type="term" value="C:plasma membrane"/>
    <property type="evidence" value="ECO:0007669"/>
    <property type="project" value="TreeGrafter"/>
</dbReference>
<dbReference type="CDD" id="cd11764">
    <property type="entry name" value="SH3_Eps8"/>
    <property type="match status" value="1"/>
</dbReference>
<dbReference type="Proteomes" id="UP000440578">
    <property type="component" value="Unassembled WGS sequence"/>
</dbReference>
<protein>
    <submittedName>
        <fullName evidence="5">Epidermal growth factor receptor kinase substrate 8</fullName>
    </submittedName>
</protein>
<dbReference type="PANTHER" id="PTHR12287:SF23">
    <property type="entry name" value="AROUSER, ISOFORM A-RELATED"/>
    <property type="match status" value="1"/>
</dbReference>
<feature type="compositionally biased region" description="Basic and acidic residues" evidence="3">
    <location>
        <begin position="301"/>
        <end position="310"/>
    </location>
</feature>
<dbReference type="Pfam" id="PF22975">
    <property type="entry name" value="EPS8_2nd"/>
    <property type="match status" value="1"/>
</dbReference>
<comment type="caution">
    <text evidence="5">The sequence shown here is derived from an EMBL/GenBank/DDBJ whole genome shotgun (WGS) entry which is preliminary data.</text>
</comment>
<evidence type="ECO:0000256" key="1">
    <source>
        <dbReference type="ARBA" id="ARBA00022443"/>
    </source>
</evidence>
<feature type="domain" description="SH3" evidence="4">
    <location>
        <begin position="349"/>
        <end position="408"/>
    </location>
</feature>
<feature type="region of interest" description="Disordered" evidence="3">
    <location>
        <begin position="79"/>
        <end position="103"/>
    </location>
</feature>
<proteinExistence type="predicted"/>
<organism evidence="5 6">
    <name type="scientific">Amphibalanus amphitrite</name>
    <name type="common">Striped barnacle</name>
    <name type="synonym">Balanus amphitrite</name>
    <dbReference type="NCBI Taxonomy" id="1232801"/>
    <lineage>
        <taxon>Eukaryota</taxon>
        <taxon>Metazoa</taxon>
        <taxon>Ecdysozoa</taxon>
        <taxon>Arthropoda</taxon>
        <taxon>Crustacea</taxon>
        <taxon>Multicrustacea</taxon>
        <taxon>Cirripedia</taxon>
        <taxon>Thoracica</taxon>
        <taxon>Thoracicalcarea</taxon>
        <taxon>Balanomorpha</taxon>
        <taxon>Balanoidea</taxon>
        <taxon>Balanidae</taxon>
        <taxon>Amphibalaninae</taxon>
        <taxon>Amphibalanus</taxon>
    </lineage>
</organism>
<dbReference type="Pfam" id="PF00018">
    <property type="entry name" value="SH3_1"/>
    <property type="match status" value="1"/>
</dbReference>
<dbReference type="OrthoDB" id="4680325at2759"/>
<evidence type="ECO:0000256" key="3">
    <source>
        <dbReference type="SAM" id="MobiDB-lite"/>
    </source>
</evidence>
<keyword evidence="5" id="KW-0418">Kinase</keyword>
<dbReference type="InterPro" id="IPR013761">
    <property type="entry name" value="SAM/pointed_sf"/>
</dbReference>
<feature type="region of interest" description="Disordered" evidence="3">
    <location>
        <begin position="613"/>
        <end position="729"/>
    </location>
</feature>
<dbReference type="InterPro" id="IPR055093">
    <property type="entry name" value="EPS8_2nd"/>
</dbReference>